<dbReference type="Proteomes" id="UP000076925">
    <property type="component" value="Unassembled WGS sequence"/>
</dbReference>
<reference evidence="1 2" key="1">
    <citation type="journal article" date="2013" name="Genome Biol. Evol.">
        <title>Genomes of Stigonematalean cyanobacteria (subsection V) and the evolution of oxygenic photosynthesis from prokaryotes to plastids.</title>
        <authorList>
            <person name="Dagan T."/>
            <person name="Roettger M."/>
            <person name="Stucken K."/>
            <person name="Landan G."/>
            <person name="Koch R."/>
            <person name="Major P."/>
            <person name="Gould S.B."/>
            <person name="Goremykin V.V."/>
            <person name="Rippka R."/>
            <person name="Tandeau de Marsac N."/>
            <person name="Gugger M."/>
            <person name="Lockhart P.J."/>
            <person name="Allen J.F."/>
            <person name="Brune I."/>
            <person name="Maus I."/>
            <person name="Puhler A."/>
            <person name="Martin W.F."/>
        </authorList>
    </citation>
    <scope>NUCLEOTIDE SEQUENCE [LARGE SCALE GENOMIC DNA]</scope>
    <source>
        <strain evidence="1 2">PCC 7110</strain>
    </source>
</reference>
<sequence>MQSIQSSTHNHKDNFLGLEEEIQFLGVQYLRNFLGQKTAVLIDLKEHGDLWANVEEEIDIPVTVQFLVDEQGGKLMVLLNFEQHGEIWEDIYYSLIVDRRANEPTLPFSEVKKSLIEQGKLSE</sequence>
<comment type="caution">
    <text evidence="1">The sequence shown here is derived from an EMBL/GenBank/DDBJ whole genome shotgun (WGS) entry which is preliminary data.</text>
</comment>
<dbReference type="EMBL" id="ANNX02000052">
    <property type="protein sequence ID" value="KYC35160.1"/>
    <property type="molecule type" value="Genomic_DNA"/>
</dbReference>
<evidence type="ECO:0000313" key="2">
    <source>
        <dbReference type="Proteomes" id="UP000076925"/>
    </source>
</evidence>
<proteinExistence type="predicted"/>
<evidence type="ECO:0000313" key="1">
    <source>
        <dbReference type="EMBL" id="KYC35160.1"/>
    </source>
</evidence>
<accession>A0A139WRU9</accession>
<keyword evidence="2" id="KW-1185">Reference proteome</keyword>
<name>A0A139WRU9_9CYAN</name>
<protein>
    <submittedName>
        <fullName evidence="1">Uncharacterized protein</fullName>
    </submittedName>
</protein>
<gene>
    <name evidence="1" type="ORF">WA1_08335</name>
</gene>
<dbReference type="AlphaFoldDB" id="A0A139WRU9"/>
<organism evidence="1 2">
    <name type="scientific">Scytonema hofmannii PCC 7110</name>
    <dbReference type="NCBI Taxonomy" id="128403"/>
    <lineage>
        <taxon>Bacteria</taxon>
        <taxon>Bacillati</taxon>
        <taxon>Cyanobacteriota</taxon>
        <taxon>Cyanophyceae</taxon>
        <taxon>Nostocales</taxon>
        <taxon>Scytonemataceae</taxon>
        <taxon>Scytonema</taxon>
    </lineage>
</organism>
<dbReference type="RefSeq" id="WP_017745527.1">
    <property type="nucleotide sequence ID" value="NZ_KQ976354.1"/>
</dbReference>